<proteinExistence type="predicted"/>
<keyword evidence="2" id="KW-1185">Reference proteome</keyword>
<gene>
    <name evidence="1" type="ORF">DPMN_012943</name>
</gene>
<accession>A0A9D4S375</accession>
<organism evidence="1 2">
    <name type="scientific">Dreissena polymorpha</name>
    <name type="common">Zebra mussel</name>
    <name type="synonym">Mytilus polymorpha</name>
    <dbReference type="NCBI Taxonomy" id="45954"/>
    <lineage>
        <taxon>Eukaryota</taxon>
        <taxon>Metazoa</taxon>
        <taxon>Spiralia</taxon>
        <taxon>Lophotrochozoa</taxon>
        <taxon>Mollusca</taxon>
        <taxon>Bivalvia</taxon>
        <taxon>Autobranchia</taxon>
        <taxon>Heteroconchia</taxon>
        <taxon>Euheterodonta</taxon>
        <taxon>Imparidentia</taxon>
        <taxon>Neoheterodontei</taxon>
        <taxon>Myida</taxon>
        <taxon>Dreissenoidea</taxon>
        <taxon>Dreissenidae</taxon>
        <taxon>Dreissena</taxon>
    </lineage>
</organism>
<evidence type="ECO:0000313" key="2">
    <source>
        <dbReference type="Proteomes" id="UP000828390"/>
    </source>
</evidence>
<evidence type="ECO:0000313" key="1">
    <source>
        <dbReference type="EMBL" id="KAH3888900.1"/>
    </source>
</evidence>
<name>A0A9D4S375_DREPO</name>
<sequence>MERYLLQPTKSVHIHVSHQRKKGVSTPLFMNNDEIPSVPRAIHLGIIRTDSMLNNQKANVDENLKKKQEEKHIVYSVVVTKCKRD</sequence>
<comment type="caution">
    <text evidence="1">The sequence shown here is derived from an EMBL/GenBank/DDBJ whole genome shotgun (WGS) entry which is preliminary data.</text>
</comment>
<reference evidence="1" key="2">
    <citation type="submission" date="2020-11" db="EMBL/GenBank/DDBJ databases">
        <authorList>
            <person name="McCartney M.A."/>
            <person name="Auch B."/>
            <person name="Kono T."/>
            <person name="Mallez S."/>
            <person name="Becker A."/>
            <person name="Gohl D.M."/>
            <person name="Silverstein K.A.T."/>
            <person name="Koren S."/>
            <person name="Bechman K.B."/>
            <person name="Herman A."/>
            <person name="Abrahante J.E."/>
            <person name="Garbe J."/>
        </authorList>
    </citation>
    <scope>NUCLEOTIDE SEQUENCE</scope>
    <source>
        <strain evidence="1">Duluth1</strain>
        <tissue evidence="1">Whole animal</tissue>
    </source>
</reference>
<protein>
    <submittedName>
        <fullName evidence="1">Uncharacterized protein</fullName>
    </submittedName>
</protein>
<dbReference type="EMBL" id="JAIWYP010000001">
    <property type="protein sequence ID" value="KAH3888900.1"/>
    <property type="molecule type" value="Genomic_DNA"/>
</dbReference>
<dbReference type="AlphaFoldDB" id="A0A9D4S375"/>
<reference evidence="1" key="1">
    <citation type="journal article" date="2019" name="bioRxiv">
        <title>The Genome of the Zebra Mussel, Dreissena polymorpha: A Resource for Invasive Species Research.</title>
        <authorList>
            <person name="McCartney M.A."/>
            <person name="Auch B."/>
            <person name="Kono T."/>
            <person name="Mallez S."/>
            <person name="Zhang Y."/>
            <person name="Obille A."/>
            <person name="Becker A."/>
            <person name="Abrahante J.E."/>
            <person name="Garbe J."/>
            <person name="Badalamenti J.P."/>
            <person name="Herman A."/>
            <person name="Mangelson H."/>
            <person name="Liachko I."/>
            <person name="Sullivan S."/>
            <person name="Sone E.D."/>
            <person name="Koren S."/>
            <person name="Silverstein K.A.T."/>
            <person name="Beckman K.B."/>
            <person name="Gohl D.M."/>
        </authorList>
    </citation>
    <scope>NUCLEOTIDE SEQUENCE</scope>
    <source>
        <strain evidence="1">Duluth1</strain>
        <tissue evidence="1">Whole animal</tissue>
    </source>
</reference>
<dbReference type="Proteomes" id="UP000828390">
    <property type="component" value="Unassembled WGS sequence"/>
</dbReference>